<dbReference type="AlphaFoldDB" id="A0A1W2DI19"/>
<dbReference type="PANTHER" id="PTHR10746:SF6">
    <property type="entry name" value="LARGE RIBOSOMAL SUBUNIT PROTEIN UL4M"/>
    <property type="match status" value="1"/>
</dbReference>
<keyword evidence="4 6" id="KW-0687">Ribonucleoprotein</keyword>
<dbReference type="HAMAP" id="MF_01328_B">
    <property type="entry name" value="Ribosomal_uL4_B"/>
    <property type="match status" value="1"/>
</dbReference>
<name>A0A1W2DI19_9FIRM</name>
<evidence type="ECO:0000256" key="1">
    <source>
        <dbReference type="ARBA" id="ARBA00010528"/>
    </source>
</evidence>
<comment type="subunit">
    <text evidence="2 6">Part of the 50S ribosomal subunit.</text>
</comment>
<proteinExistence type="inferred from homology"/>
<comment type="function">
    <text evidence="6">One of the primary rRNA binding proteins, this protein initially binds near the 5'-end of the 23S rRNA. It is important during the early stages of 50S assembly. It makes multiple contacts with different domains of the 23S rRNA in the assembled 50S subunit and ribosome.</text>
</comment>
<evidence type="ECO:0000256" key="6">
    <source>
        <dbReference type="HAMAP-Rule" id="MF_01328"/>
    </source>
</evidence>
<gene>
    <name evidence="6" type="primary">rplD</name>
    <name evidence="8" type="ORF">SAMN04488500_1163</name>
</gene>
<feature type="compositionally biased region" description="Basic residues" evidence="7">
    <location>
        <begin position="60"/>
        <end position="71"/>
    </location>
</feature>
<keyword evidence="3 6" id="KW-0689">Ribosomal protein</keyword>
<evidence type="ECO:0000256" key="4">
    <source>
        <dbReference type="ARBA" id="ARBA00023274"/>
    </source>
</evidence>
<evidence type="ECO:0000313" key="9">
    <source>
        <dbReference type="Proteomes" id="UP000192738"/>
    </source>
</evidence>
<dbReference type="Pfam" id="PF00573">
    <property type="entry name" value="Ribosomal_L4"/>
    <property type="match status" value="1"/>
</dbReference>
<dbReference type="GO" id="GO:0019843">
    <property type="term" value="F:rRNA binding"/>
    <property type="evidence" value="ECO:0007669"/>
    <property type="project" value="UniProtKB-UniRule"/>
</dbReference>
<dbReference type="GO" id="GO:0005840">
    <property type="term" value="C:ribosome"/>
    <property type="evidence" value="ECO:0007669"/>
    <property type="project" value="UniProtKB-KW"/>
</dbReference>
<dbReference type="Proteomes" id="UP000192738">
    <property type="component" value="Unassembled WGS sequence"/>
</dbReference>
<comment type="function">
    <text evidence="6">Forms part of the polypeptide exit tunnel.</text>
</comment>
<evidence type="ECO:0000313" key="8">
    <source>
        <dbReference type="EMBL" id="SMC97054.1"/>
    </source>
</evidence>
<evidence type="ECO:0000256" key="7">
    <source>
        <dbReference type="SAM" id="MobiDB-lite"/>
    </source>
</evidence>
<protein>
    <recommendedName>
        <fullName evidence="5 6">Large ribosomal subunit protein uL4</fullName>
    </recommendedName>
</protein>
<keyword evidence="6" id="KW-0699">rRNA-binding</keyword>
<keyword evidence="6" id="KW-0694">RNA-binding</keyword>
<dbReference type="InterPro" id="IPR013005">
    <property type="entry name" value="Ribosomal_uL4-like"/>
</dbReference>
<dbReference type="OrthoDB" id="9803201at2"/>
<dbReference type="GO" id="GO:0003735">
    <property type="term" value="F:structural constituent of ribosome"/>
    <property type="evidence" value="ECO:0007669"/>
    <property type="project" value="InterPro"/>
</dbReference>
<dbReference type="GO" id="GO:0006412">
    <property type="term" value="P:translation"/>
    <property type="evidence" value="ECO:0007669"/>
    <property type="project" value="UniProtKB-UniRule"/>
</dbReference>
<comment type="similarity">
    <text evidence="1 6">Belongs to the universal ribosomal protein uL4 family.</text>
</comment>
<dbReference type="STRING" id="112901.SAMN04488500_1163"/>
<keyword evidence="9" id="KW-1185">Reference proteome</keyword>
<reference evidence="8 9" key="1">
    <citation type="submission" date="2017-04" db="EMBL/GenBank/DDBJ databases">
        <authorList>
            <person name="Afonso C.L."/>
            <person name="Miller P.J."/>
            <person name="Scott M.A."/>
            <person name="Spackman E."/>
            <person name="Goraichik I."/>
            <person name="Dimitrov K.M."/>
            <person name="Suarez D.L."/>
            <person name="Swayne D.E."/>
        </authorList>
    </citation>
    <scope>NUCLEOTIDE SEQUENCE [LARGE SCALE GENOMIC DNA]</scope>
    <source>
        <strain evidence="8 9">DSM 5090</strain>
    </source>
</reference>
<evidence type="ECO:0000256" key="5">
    <source>
        <dbReference type="ARBA" id="ARBA00035244"/>
    </source>
</evidence>
<accession>A0A1W2DI19</accession>
<dbReference type="InterPro" id="IPR002136">
    <property type="entry name" value="Ribosomal_uL4"/>
</dbReference>
<dbReference type="SUPFAM" id="SSF52166">
    <property type="entry name" value="Ribosomal protein L4"/>
    <property type="match status" value="1"/>
</dbReference>
<dbReference type="NCBIfam" id="TIGR03953">
    <property type="entry name" value="rplD_bact"/>
    <property type="match status" value="1"/>
</dbReference>
<dbReference type="Gene3D" id="3.40.1370.10">
    <property type="match status" value="1"/>
</dbReference>
<dbReference type="InterPro" id="IPR023574">
    <property type="entry name" value="Ribosomal_uL4_dom_sf"/>
</dbReference>
<dbReference type="PANTHER" id="PTHR10746">
    <property type="entry name" value="50S RIBOSOMAL PROTEIN L4"/>
    <property type="match status" value="1"/>
</dbReference>
<sequence>MPKVAVYDMTGAKTGEVELNDSVFGVEINEALVHQAVVMQLASQRHGTHATKTRSMVRGGGRKPWKQKGTGRARAGSIRSPLWVGGGVAFGPHPRSYKFSMPRKARRLAIKCALTAKVNDGGLMVVEDINFAEPKTKDVVKLLGNFEASDNKALIITVDQNDNVVKSSRNIPGVKAINSMGLNVYDLLHHDKVLVTKDAIAKIEEVLA</sequence>
<organism evidence="8 9">
    <name type="scientific">Sporomusa malonica</name>
    <dbReference type="NCBI Taxonomy" id="112901"/>
    <lineage>
        <taxon>Bacteria</taxon>
        <taxon>Bacillati</taxon>
        <taxon>Bacillota</taxon>
        <taxon>Negativicutes</taxon>
        <taxon>Selenomonadales</taxon>
        <taxon>Sporomusaceae</taxon>
        <taxon>Sporomusa</taxon>
    </lineage>
</organism>
<dbReference type="EMBL" id="FWXI01000016">
    <property type="protein sequence ID" value="SMC97054.1"/>
    <property type="molecule type" value="Genomic_DNA"/>
</dbReference>
<dbReference type="RefSeq" id="WP_084577058.1">
    <property type="nucleotide sequence ID" value="NZ_CP155572.1"/>
</dbReference>
<feature type="region of interest" description="Disordered" evidence="7">
    <location>
        <begin position="44"/>
        <end position="72"/>
    </location>
</feature>
<dbReference type="GO" id="GO:1990904">
    <property type="term" value="C:ribonucleoprotein complex"/>
    <property type="evidence" value="ECO:0007669"/>
    <property type="project" value="UniProtKB-KW"/>
</dbReference>
<evidence type="ECO:0000256" key="2">
    <source>
        <dbReference type="ARBA" id="ARBA00011838"/>
    </source>
</evidence>
<evidence type="ECO:0000256" key="3">
    <source>
        <dbReference type="ARBA" id="ARBA00022980"/>
    </source>
</evidence>